<dbReference type="PANTHER" id="PTHR45655:SF5">
    <property type="entry name" value="SOLUBLE GUANYLATE CYCLASE 89DA-RELATED"/>
    <property type="match status" value="1"/>
</dbReference>
<dbReference type="GO" id="GO:0004383">
    <property type="term" value="F:guanylate cyclase activity"/>
    <property type="evidence" value="ECO:0007669"/>
    <property type="project" value="UniProtKB-EC"/>
</dbReference>
<accession>A0A9W3BM05</accession>
<dbReference type="PROSITE" id="PS50125">
    <property type="entry name" value="GUANYLATE_CYCLASE_2"/>
    <property type="match status" value="1"/>
</dbReference>
<dbReference type="GO" id="GO:0070482">
    <property type="term" value="P:response to oxygen levels"/>
    <property type="evidence" value="ECO:0007669"/>
    <property type="project" value="TreeGrafter"/>
</dbReference>
<keyword evidence="7" id="KW-0141">cGMP biosynthesis</keyword>
<feature type="coiled-coil region" evidence="8">
    <location>
        <begin position="413"/>
        <end position="440"/>
    </location>
</feature>
<evidence type="ECO:0000256" key="4">
    <source>
        <dbReference type="ARBA" id="ARBA00022741"/>
    </source>
</evidence>
<evidence type="ECO:0000313" key="12">
    <source>
        <dbReference type="RefSeq" id="XP_055900456.1"/>
    </source>
</evidence>
<evidence type="ECO:0000256" key="8">
    <source>
        <dbReference type="SAM" id="Coils"/>
    </source>
</evidence>
<evidence type="ECO:0000256" key="9">
    <source>
        <dbReference type="SAM" id="MobiDB-lite"/>
    </source>
</evidence>
<dbReference type="OMA" id="YTAEKVR"/>
<organism evidence="11 12">
    <name type="scientific">Biomphalaria glabrata</name>
    <name type="common">Bloodfluke planorb</name>
    <name type="synonym">Freshwater snail</name>
    <dbReference type="NCBI Taxonomy" id="6526"/>
    <lineage>
        <taxon>Eukaryota</taxon>
        <taxon>Metazoa</taxon>
        <taxon>Spiralia</taxon>
        <taxon>Lophotrochozoa</taxon>
        <taxon>Mollusca</taxon>
        <taxon>Gastropoda</taxon>
        <taxon>Heterobranchia</taxon>
        <taxon>Euthyneura</taxon>
        <taxon>Panpulmonata</taxon>
        <taxon>Hygrophila</taxon>
        <taxon>Lymnaeoidea</taxon>
        <taxon>Planorbidae</taxon>
        <taxon>Biomphalaria</taxon>
    </lineage>
</organism>
<dbReference type="RefSeq" id="XP_055900456.1">
    <property type="nucleotide sequence ID" value="XM_056044481.1"/>
</dbReference>
<dbReference type="SUPFAM" id="SSF111126">
    <property type="entry name" value="Ligand-binding domain in the NO signalling and Golgi transport"/>
    <property type="match status" value="1"/>
</dbReference>
<dbReference type="PANTHER" id="PTHR45655">
    <property type="entry name" value="GUANYLATE CYCLASE SOLUBLE SUBUNIT BETA-2"/>
    <property type="match status" value="1"/>
</dbReference>
<keyword evidence="4" id="KW-0547">Nucleotide-binding</keyword>
<dbReference type="InterPro" id="IPR038158">
    <property type="entry name" value="H-NOX_domain_sf"/>
</dbReference>
<dbReference type="InterPro" id="IPR011644">
    <property type="entry name" value="Heme_NO-bd"/>
</dbReference>
<keyword evidence="5" id="KW-0342">GTP-binding</keyword>
<name>A0A9W3BM05_BIOGL</name>
<evidence type="ECO:0000256" key="1">
    <source>
        <dbReference type="ARBA" id="ARBA00004496"/>
    </source>
</evidence>
<dbReference type="Gene3D" id="3.30.70.1230">
    <property type="entry name" value="Nucleotide cyclase"/>
    <property type="match status" value="1"/>
</dbReference>
<dbReference type="SMART" id="SM00044">
    <property type="entry name" value="CYCc"/>
    <property type="match status" value="1"/>
</dbReference>
<dbReference type="InterPro" id="IPR024096">
    <property type="entry name" value="NO_sig/Golgi_transp_ligand-bd"/>
</dbReference>
<dbReference type="Gene3D" id="3.90.1520.10">
    <property type="entry name" value="H-NOX domain"/>
    <property type="match status" value="1"/>
</dbReference>
<protein>
    <recommendedName>
        <fullName evidence="2">guanylate cyclase</fullName>
        <ecNumber evidence="2">4.6.1.2</ecNumber>
    </recommendedName>
</protein>
<evidence type="ECO:0000256" key="2">
    <source>
        <dbReference type="ARBA" id="ARBA00012202"/>
    </source>
</evidence>
<dbReference type="GO" id="GO:0019934">
    <property type="term" value="P:cGMP-mediated signaling"/>
    <property type="evidence" value="ECO:0007669"/>
    <property type="project" value="TreeGrafter"/>
</dbReference>
<dbReference type="InterPro" id="IPR029787">
    <property type="entry name" value="Nucleotide_cyclase"/>
</dbReference>
<dbReference type="AlphaFoldDB" id="A0A9W3BM05"/>
<dbReference type="Pfam" id="PF07701">
    <property type="entry name" value="HNOBA"/>
    <property type="match status" value="1"/>
</dbReference>
<dbReference type="GO" id="GO:0008074">
    <property type="term" value="C:guanylate cyclase complex, soluble"/>
    <property type="evidence" value="ECO:0007669"/>
    <property type="project" value="TreeGrafter"/>
</dbReference>
<proteinExistence type="predicted"/>
<gene>
    <name evidence="12" type="primary">LOC106051598</name>
</gene>
<dbReference type="Pfam" id="PF07700">
    <property type="entry name" value="HNOB"/>
    <property type="match status" value="1"/>
</dbReference>
<sequence length="827" mass="93460">MESPMLKSADQAGNMTLDEADKIDWCIVTPSGSSRRRARGRMYGMLFESIQFFIKQDYGTDIWSTVLEAAGIPNVIFIPHKTYPDEWMVNLAKATCQTLSNQNLNEVMLYFGTCFVNFCCKFSYDKILRLAGRNYRDFLNEIDNVHETIRFSHPKMQSPSFIVQSEDRTGCILIYRSMRTGFTYYVIGQLMQCAKMFFKVDVEIKVLEEIVTDKGCHVTFRLDYDNIGYTPPVGKGDSGVYLSSYPEIKSSTFFKLFPFCLVFNSKMKIIGAGGNLASLLRSQDLLGATVTDMFSLRRPLVDFTWTNTMCLQKVIFEVEWRKEEIQKDNSTLKPRRLGDEKPHSKRLLLRGQMKYIKDWDAIAFLCTPLLGNLDDMLKTGIYLHDLNMFDNSRDLVLAGQQCASDLEYSMEKQTAWSKQIEETLQKLDKARQQSENLINSMLTKSIADRLKQGDNAVSTCESFPQVTILFSYLVRFSDICTEGTPMQVVECIQNVTEVFDKIVDRYKLFKVETLGDGVYMVAGGVPDKCPEHAQKVAGLAIELVENAMYVKNPITGAGMQVRIGMHTGSVVAGIVGKRTPQYCLFGDTVNTAARMQTNSEPGRIHLTQPCHDCLKGSDYTTVYRGRINVKGKGEMKTYWLAGKKGEESTRTMCRIFRAEHLKRRQGSTENPYDLHGLHNSTSASNFITISDLNDEDERELELTLSSVFDDEDERISASMAKSNFDLNMARGFVEPIKSPDMTRGVVEPIKSPDMIRSLVEPIKSPELTRGIVEPIKSPELNRGIVEPIKSPELTRGLAEPIKSPELTRGLVEPIKPTELPEPSKVTN</sequence>
<reference evidence="12" key="1">
    <citation type="submission" date="2025-08" db="UniProtKB">
        <authorList>
            <consortium name="RefSeq"/>
        </authorList>
    </citation>
    <scope>IDENTIFICATION</scope>
</reference>
<dbReference type="Gene3D" id="6.10.250.780">
    <property type="match status" value="1"/>
</dbReference>
<evidence type="ECO:0000259" key="10">
    <source>
        <dbReference type="PROSITE" id="PS50125"/>
    </source>
</evidence>
<dbReference type="InterPro" id="IPR042463">
    <property type="entry name" value="HNOB_dom_associated_sf"/>
</dbReference>
<dbReference type="InterPro" id="IPR001054">
    <property type="entry name" value="A/G_cyclase"/>
</dbReference>
<dbReference type="OrthoDB" id="1890790at2759"/>
<dbReference type="GeneID" id="106051598"/>
<evidence type="ECO:0000256" key="5">
    <source>
        <dbReference type="ARBA" id="ARBA00023134"/>
    </source>
</evidence>
<dbReference type="Proteomes" id="UP001165740">
    <property type="component" value="Chromosome 10"/>
</dbReference>
<feature type="domain" description="Guanylate cyclase" evidence="10">
    <location>
        <begin position="467"/>
        <end position="596"/>
    </location>
</feature>
<keyword evidence="11" id="KW-1185">Reference proteome</keyword>
<keyword evidence="3" id="KW-0963">Cytoplasm</keyword>
<dbReference type="SUPFAM" id="SSF55073">
    <property type="entry name" value="Nucleotide cyclase"/>
    <property type="match status" value="1"/>
</dbReference>
<dbReference type="Gene3D" id="3.30.450.260">
    <property type="entry name" value="Haem NO binding associated domain"/>
    <property type="match status" value="1"/>
</dbReference>
<keyword evidence="8" id="KW-0175">Coiled coil</keyword>
<evidence type="ECO:0000313" key="11">
    <source>
        <dbReference type="Proteomes" id="UP001165740"/>
    </source>
</evidence>
<dbReference type="GO" id="GO:0020037">
    <property type="term" value="F:heme binding"/>
    <property type="evidence" value="ECO:0007669"/>
    <property type="project" value="InterPro"/>
</dbReference>
<dbReference type="EC" id="4.6.1.2" evidence="2"/>
<dbReference type="FunFam" id="3.30.70.1230:FF:000030">
    <property type="entry name" value="Si:ch211-215j19.12"/>
    <property type="match status" value="1"/>
</dbReference>
<keyword evidence="6" id="KW-0456">Lyase</keyword>
<dbReference type="Pfam" id="PF00211">
    <property type="entry name" value="Guanylate_cyc"/>
    <property type="match status" value="1"/>
</dbReference>
<evidence type="ECO:0000256" key="3">
    <source>
        <dbReference type="ARBA" id="ARBA00022490"/>
    </source>
</evidence>
<feature type="region of interest" description="Disordered" evidence="9">
    <location>
        <begin position="795"/>
        <end position="827"/>
    </location>
</feature>
<comment type="subcellular location">
    <subcellularLocation>
        <location evidence="1">Cytoplasm</location>
    </subcellularLocation>
</comment>
<dbReference type="InterPro" id="IPR011645">
    <property type="entry name" value="HNOB_dom_associated"/>
</dbReference>
<evidence type="ECO:0000256" key="7">
    <source>
        <dbReference type="ARBA" id="ARBA00023293"/>
    </source>
</evidence>
<dbReference type="CDD" id="cd07302">
    <property type="entry name" value="CHD"/>
    <property type="match status" value="1"/>
</dbReference>
<evidence type="ECO:0000256" key="6">
    <source>
        <dbReference type="ARBA" id="ARBA00023239"/>
    </source>
</evidence>
<dbReference type="GO" id="GO:0005525">
    <property type="term" value="F:GTP binding"/>
    <property type="evidence" value="ECO:0007669"/>
    <property type="project" value="UniProtKB-KW"/>
</dbReference>